<sequence length="405" mass="46197">MRGRSTKQEVKEGIETDKLCKLKEEPQFSGAYIRSLVKQLTSSRSKGSMHPKDPECVDGDGVTGQSLTQFREGINETPQPQQSQQPQQHKKQIRRRLHTSRPYQERLLNMAEARREIVTALKYHRASMKQANEKQQQQQQQNSQPVQVSQVSPSPFSDQEGNIKSQRNPGIYPSGNPNFSNYLDNFSYSAFPHPPPSNFSWPVCSIPPPTVADNLNLALPNQPLGLNLNFHDFHNLDTNLYHNTNNFSVYSPSSPSSSSSPPISYATEEVPSVAVSHDFGPPPVSESYDGGDLHPVMDEEEMAELRSIGEQYQMEWNDRMNLVTSAWWFKFLRSMELEPEKLKPEEDDGYRPFDEIMEFPSWLNANESCLQQHFDDYCSPEYFQDPALPCMDIEEIDGMDGDWLA</sequence>
<feature type="compositionally biased region" description="Low complexity" evidence="1">
    <location>
        <begin position="78"/>
        <end position="87"/>
    </location>
</feature>
<feature type="compositionally biased region" description="Polar residues" evidence="1">
    <location>
        <begin position="156"/>
        <end position="168"/>
    </location>
</feature>
<dbReference type="PANTHER" id="PTHR37256">
    <property type="entry name" value="E1A-BINDING PROTEIN P400-LIKE"/>
    <property type="match status" value="1"/>
</dbReference>
<proteinExistence type="predicted"/>
<dbReference type="Proteomes" id="UP000593562">
    <property type="component" value="Unassembled WGS sequence"/>
</dbReference>
<organism evidence="2 3">
    <name type="scientific">Tripterygium wilfordii</name>
    <name type="common">Thunder God vine</name>
    <dbReference type="NCBI Taxonomy" id="458696"/>
    <lineage>
        <taxon>Eukaryota</taxon>
        <taxon>Viridiplantae</taxon>
        <taxon>Streptophyta</taxon>
        <taxon>Embryophyta</taxon>
        <taxon>Tracheophyta</taxon>
        <taxon>Spermatophyta</taxon>
        <taxon>Magnoliopsida</taxon>
        <taxon>eudicotyledons</taxon>
        <taxon>Gunneridae</taxon>
        <taxon>Pentapetalae</taxon>
        <taxon>rosids</taxon>
        <taxon>fabids</taxon>
        <taxon>Celastrales</taxon>
        <taxon>Celastraceae</taxon>
        <taxon>Tripterygium</taxon>
    </lineage>
</organism>
<dbReference type="AlphaFoldDB" id="A0A7J7DQJ9"/>
<feature type="compositionally biased region" description="Low complexity" evidence="1">
    <location>
        <begin position="135"/>
        <end position="155"/>
    </location>
</feature>
<accession>A0A7J7DQJ9</accession>
<dbReference type="OrthoDB" id="692030at2759"/>
<dbReference type="EMBL" id="JAAARO010000004">
    <property type="protein sequence ID" value="KAF5748376.1"/>
    <property type="molecule type" value="Genomic_DNA"/>
</dbReference>
<evidence type="ECO:0000313" key="2">
    <source>
        <dbReference type="EMBL" id="KAF5748376.1"/>
    </source>
</evidence>
<evidence type="ECO:0000313" key="3">
    <source>
        <dbReference type="Proteomes" id="UP000593562"/>
    </source>
</evidence>
<keyword evidence="3" id="KW-1185">Reference proteome</keyword>
<gene>
    <name evidence="2" type="ORF">HS088_TW04G00329</name>
</gene>
<name>A0A7J7DQJ9_TRIWF</name>
<evidence type="ECO:0000256" key="1">
    <source>
        <dbReference type="SAM" id="MobiDB-lite"/>
    </source>
</evidence>
<comment type="caution">
    <text evidence="2">The sequence shown here is derived from an EMBL/GenBank/DDBJ whole genome shotgun (WGS) entry which is preliminary data.</text>
</comment>
<feature type="compositionally biased region" description="Basic residues" evidence="1">
    <location>
        <begin position="88"/>
        <end position="99"/>
    </location>
</feature>
<dbReference type="InParanoid" id="A0A7J7DQJ9"/>
<feature type="region of interest" description="Disordered" evidence="1">
    <location>
        <begin position="40"/>
        <end position="107"/>
    </location>
</feature>
<dbReference type="PANTHER" id="PTHR37256:SF1">
    <property type="entry name" value="MYB-LIKE PROTEIN A"/>
    <property type="match status" value="1"/>
</dbReference>
<reference evidence="2 3" key="1">
    <citation type="journal article" date="2020" name="Nat. Commun.">
        <title>Genome of Tripterygium wilfordii and identification of cytochrome P450 involved in triptolide biosynthesis.</title>
        <authorList>
            <person name="Tu L."/>
            <person name="Su P."/>
            <person name="Zhang Z."/>
            <person name="Gao L."/>
            <person name="Wang J."/>
            <person name="Hu T."/>
            <person name="Zhou J."/>
            <person name="Zhang Y."/>
            <person name="Zhao Y."/>
            <person name="Liu Y."/>
            <person name="Song Y."/>
            <person name="Tong Y."/>
            <person name="Lu Y."/>
            <person name="Yang J."/>
            <person name="Xu C."/>
            <person name="Jia M."/>
            <person name="Peters R.J."/>
            <person name="Huang L."/>
            <person name="Gao W."/>
        </authorList>
    </citation>
    <scope>NUCLEOTIDE SEQUENCE [LARGE SCALE GENOMIC DNA]</scope>
    <source>
        <strain evidence="3">cv. XIE 37</strain>
        <tissue evidence="2">Leaf</tissue>
    </source>
</reference>
<dbReference type="FunCoup" id="A0A7J7DQJ9">
    <property type="interactions" value="64"/>
</dbReference>
<protein>
    <submittedName>
        <fullName evidence="2">Hydroxyproline-rich glycoprotein family protein</fullName>
    </submittedName>
</protein>
<feature type="region of interest" description="Disordered" evidence="1">
    <location>
        <begin position="126"/>
        <end position="176"/>
    </location>
</feature>